<evidence type="ECO:0000313" key="1">
    <source>
        <dbReference type="EMBL" id="CAD0007848.1"/>
    </source>
</evidence>
<name>A0A6V6Z7T4_9FLAO</name>
<gene>
    <name evidence="1" type="ORF">FLACHUCJ7_03497</name>
</gene>
<dbReference type="RefSeq" id="WP_157505974.1">
    <property type="nucleotide sequence ID" value="NZ_CAIJDO010000210.1"/>
</dbReference>
<evidence type="ECO:0000313" key="2">
    <source>
        <dbReference type="Proteomes" id="UP000556700"/>
    </source>
</evidence>
<organism evidence="1 2">
    <name type="scientific">Flavobacterium chungangense</name>
    <dbReference type="NCBI Taxonomy" id="554283"/>
    <lineage>
        <taxon>Bacteria</taxon>
        <taxon>Pseudomonadati</taxon>
        <taxon>Bacteroidota</taxon>
        <taxon>Flavobacteriia</taxon>
        <taxon>Flavobacteriales</taxon>
        <taxon>Flavobacteriaceae</taxon>
        <taxon>Flavobacterium</taxon>
    </lineage>
</organism>
<dbReference type="EMBL" id="CAIJDO010000210">
    <property type="protein sequence ID" value="CAD0007848.1"/>
    <property type="molecule type" value="Genomic_DNA"/>
</dbReference>
<accession>A0A6V6Z7T4</accession>
<reference evidence="1 2" key="1">
    <citation type="submission" date="2020-06" db="EMBL/GenBank/DDBJ databases">
        <authorList>
            <person name="Criscuolo A."/>
        </authorList>
    </citation>
    <scope>NUCLEOTIDE SEQUENCE [LARGE SCALE GENOMIC DNA]</scope>
    <source>
        <strain evidence="2">CIP 110025</strain>
    </source>
</reference>
<protein>
    <submittedName>
        <fullName evidence="1">Uncharacterized protein</fullName>
    </submittedName>
</protein>
<dbReference type="Proteomes" id="UP000556700">
    <property type="component" value="Unassembled WGS sequence"/>
</dbReference>
<proteinExistence type="predicted"/>
<keyword evidence="2" id="KW-1185">Reference proteome</keyword>
<comment type="caution">
    <text evidence="1">The sequence shown here is derived from an EMBL/GenBank/DDBJ whole genome shotgun (WGS) entry which is preliminary data.</text>
</comment>
<sequence>MDEDQAQTMIDLLVEISNKLTEISGKLASNYEASNVVDKLDDVVTKLGYIDSNTSS</sequence>
<dbReference type="AlphaFoldDB" id="A0A6V6Z7T4"/>